<dbReference type="PANTHER" id="PTHR20661">
    <property type="entry name" value="PHOSPHATIDYLINOSITOL-GLYCAN BIOSYNTHESIS CLASS W PROTEIN"/>
    <property type="match status" value="1"/>
</dbReference>
<feature type="compositionally biased region" description="Low complexity" evidence="9">
    <location>
        <begin position="275"/>
        <end position="289"/>
    </location>
</feature>
<evidence type="ECO:0000256" key="9">
    <source>
        <dbReference type="SAM" id="MobiDB-lite"/>
    </source>
</evidence>
<feature type="region of interest" description="Disordered" evidence="9">
    <location>
        <begin position="180"/>
        <end position="224"/>
    </location>
</feature>
<dbReference type="GO" id="GO:0006506">
    <property type="term" value="P:GPI anchor biosynthetic process"/>
    <property type="evidence" value="ECO:0007669"/>
    <property type="project" value="UniProtKB-UniPathway"/>
</dbReference>
<evidence type="ECO:0000256" key="3">
    <source>
        <dbReference type="ARBA" id="ARBA00007559"/>
    </source>
</evidence>
<feature type="compositionally biased region" description="Polar residues" evidence="9">
    <location>
        <begin position="362"/>
        <end position="386"/>
    </location>
</feature>
<keyword evidence="5" id="KW-0337">GPI-anchor biosynthesis</keyword>
<feature type="transmembrane region" description="Helical" evidence="10">
    <location>
        <begin position="464"/>
        <end position="482"/>
    </location>
</feature>
<feature type="transmembrane region" description="Helical" evidence="10">
    <location>
        <begin position="425"/>
        <end position="444"/>
    </location>
</feature>
<comment type="subcellular location">
    <subcellularLocation>
        <location evidence="1">Membrane</location>
        <topology evidence="1">Multi-pass membrane protein</topology>
    </subcellularLocation>
</comment>
<dbReference type="EMBL" id="HG529565">
    <property type="protein sequence ID" value="CDI53074.1"/>
    <property type="molecule type" value="Genomic_DNA"/>
</dbReference>
<dbReference type="GO" id="GO:0005783">
    <property type="term" value="C:endoplasmic reticulum"/>
    <property type="evidence" value="ECO:0007669"/>
    <property type="project" value="TreeGrafter"/>
</dbReference>
<feature type="transmembrane region" description="Helical" evidence="10">
    <location>
        <begin position="532"/>
        <end position="548"/>
    </location>
</feature>
<protein>
    <recommendedName>
        <fullName evidence="4">GPI-anchored wall transfer protein 1</fullName>
    </recommendedName>
</protein>
<name>A0A077R7C6_9BASI</name>
<evidence type="ECO:0000256" key="8">
    <source>
        <dbReference type="ARBA" id="ARBA00023136"/>
    </source>
</evidence>
<feature type="transmembrane region" description="Helical" evidence="10">
    <location>
        <begin position="644"/>
        <end position="666"/>
    </location>
</feature>
<feature type="region of interest" description="Disordered" evidence="9">
    <location>
        <begin position="275"/>
        <end position="294"/>
    </location>
</feature>
<dbReference type="InterPro" id="IPR009447">
    <property type="entry name" value="PIGW/GWT1"/>
</dbReference>
<evidence type="ECO:0000256" key="10">
    <source>
        <dbReference type="SAM" id="Phobius"/>
    </source>
</evidence>
<accession>A0A077R7C6</accession>
<keyword evidence="7 10" id="KW-1133">Transmembrane helix</keyword>
<keyword evidence="6 10" id="KW-0812">Transmembrane</keyword>
<feature type="transmembrane region" description="Helical" evidence="10">
    <location>
        <begin position="757"/>
        <end position="780"/>
    </location>
</feature>
<feature type="transmembrane region" description="Helical" evidence="10">
    <location>
        <begin position="678"/>
        <end position="700"/>
    </location>
</feature>
<feature type="compositionally biased region" description="Low complexity" evidence="9">
    <location>
        <begin position="398"/>
        <end position="412"/>
    </location>
</feature>
<comment type="similarity">
    <text evidence="3">Belongs to the PIGW family.</text>
</comment>
<dbReference type="GO" id="GO:0032216">
    <property type="term" value="F:glucosaminyl-phosphatidylinositol O-acyltransferase activity"/>
    <property type="evidence" value="ECO:0007669"/>
    <property type="project" value="TreeGrafter"/>
</dbReference>
<proteinExistence type="inferred from homology"/>
<comment type="pathway">
    <text evidence="2">Glycolipid biosynthesis; glycosylphosphatidylinositol-anchor biosynthesis.</text>
</comment>
<evidence type="ECO:0000256" key="5">
    <source>
        <dbReference type="ARBA" id="ARBA00022502"/>
    </source>
</evidence>
<evidence type="ECO:0000256" key="2">
    <source>
        <dbReference type="ARBA" id="ARBA00004687"/>
    </source>
</evidence>
<dbReference type="AlphaFoldDB" id="A0A077R7C6"/>
<dbReference type="UniPathway" id="UPA00196"/>
<feature type="transmembrane region" description="Helical" evidence="10">
    <location>
        <begin position="81"/>
        <end position="99"/>
    </location>
</feature>
<dbReference type="GO" id="GO:0016020">
    <property type="term" value="C:membrane"/>
    <property type="evidence" value="ECO:0007669"/>
    <property type="project" value="UniProtKB-SubCell"/>
</dbReference>
<keyword evidence="8 10" id="KW-0472">Membrane</keyword>
<dbReference type="Pfam" id="PF06423">
    <property type="entry name" value="GWT1"/>
    <property type="match status" value="2"/>
</dbReference>
<dbReference type="PANTHER" id="PTHR20661:SF0">
    <property type="entry name" value="PHOSPHATIDYLINOSITOL-GLYCAN BIOSYNTHESIS CLASS W PROTEIN"/>
    <property type="match status" value="1"/>
</dbReference>
<reference evidence="11" key="1">
    <citation type="journal article" date="2014" name="Genome Biol. Evol.">
        <title>Gene Loss Rather Than Gene Gain Is Associated with a Host Jump from Monocots to Dicots in the Smut Fungus Melanopsichium pennsylvanicum.</title>
        <authorList>
            <person name="Sharma R."/>
            <person name="Mishra B."/>
            <person name="Runge F."/>
            <person name="Thines M."/>
        </authorList>
    </citation>
    <scope>NUCLEOTIDE SEQUENCE</scope>
    <source>
        <strain evidence="11">4</strain>
    </source>
</reference>
<dbReference type="GO" id="GO:0072659">
    <property type="term" value="P:protein localization to plasma membrane"/>
    <property type="evidence" value="ECO:0007669"/>
    <property type="project" value="TreeGrafter"/>
</dbReference>
<evidence type="ECO:0000256" key="7">
    <source>
        <dbReference type="ARBA" id="ARBA00022989"/>
    </source>
</evidence>
<feature type="region of interest" description="Disordered" evidence="9">
    <location>
        <begin position="362"/>
        <end position="413"/>
    </location>
</feature>
<evidence type="ECO:0000256" key="4">
    <source>
        <dbReference type="ARBA" id="ARBA00014495"/>
    </source>
</evidence>
<evidence type="ECO:0000256" key="6">
    <source>
        <dbReference type="ARBA" id="ARBA00022692"/>
    </source>
</evidence>
<sequence length="784" mass="85948">MNRPPAAPSQDEPLAAIDAVHRHRTFKPHQPNYAHNSPDHSHLVNAAQSYASISAPSNDATSYKQLKEAWIAGQTGSSIHVVNALALVILATYAIWAVLRAKCLRFVRAQYRRQPHESGNTIFTSIFEATAKLSDWQLEFLILIVPAVGAHTILASQLNTTLGVFVISLLLLIRSGPTTQQKSQHAQEPKKQKRHWSKKYSGYEDDGDEIHTHPTDAQQDALRPCPNLPAAEAELPFRVSIDSAADAAHAAAAPPNFYDGPGSLTSLSRTHAGLSIDTSTSTSPQSPISGASSFADFPFGGSESTLLSPNMASTSAFPASTRRSVEFAALKTNSMPLLHSRDGSDAQSVVSASSAMSPLARSVTNPWANGKQPSSLDHSNSPTDEFSSSSSPHKLAYSTSSASASANGTTQSDPSMFVRPQPFLTVYRAHMMLVTVISILAVDFPVFPRDMSKCESWGTSWMDMGVGSFVFSLGIISALPFLKSPQNRFRPLKQQIVSDFKKSLPLMLLGSVRVILVKGVEYPEHLTEYGVHWNFFITLALLPFAATLSRPFSKYIRYSVLGLGLSIGHQLLLNATRWQEWALSNSIMRDTLPTQNKEGITSMFGYLAIFYIGLDLGHYVLPLDPYLAYRKLSKRRAKPRTDKLAMVLASFAILYWMAFAASYLIGLRTSRRLANLPYVLWVIAFNTSFLLCYVLIYLFILQPVEQEQENATQVDSVTPKILEDLNKHSLIVFLAANLLTGLVNMTTDTMYTSDAVALLIVLVYTGACCGLAHLLTATGIRLKF</sequence>
<evidence type="ECO:0000256" key="1">
    <source>
        <dbReference type="ARBA" id="ARBA00004141"/>
    </source>
</evidence>
<feature type="transmembrane region" description="Helical" evidence="10">
    <location>
        <begin position="603"/>
        <end position="623"/>
    </location>
</feature>
<organism evidence="11">
    <name type="scientific">Melanopsichium pennsylvanicum 4</name>
    <dbReference type="NCBI Taxonomy" id="1398559"/>
    <lineage>
        <taxon>Eukaryota</taxon>
        <taxon>Fungi</taxon>
        <taxon>Dikarya</taxon>
        <taxon>Basidiomycota</taxon>
        <taxon>Ustilaginomycotina</taxon>
        <taxon>Ustilaginomycetes</taxon>
        <taxon>Ustilaginales</taxon>
        <taxon>Ustilaginaceae</taxon>
        <taxon>Melanopsichium</taxon>
    </lineage>
</organism>
<evidence type="ECO:0000313" key="11">
    <source>
        <dbReference type="EMBL" id="CDI53074.1"/>
    </source>
</evidence>